<dbReference type="InterPro" id="IPR002110">
    <property type="entry name" value="Ankyrin_rpt"/>
</dbReference>
<name>A0A7S0DYC7_9CRYP</name>
<sequence>MPRICVWRIFVALVFNLHMIATAGNFDMQFDVHWKQVTDVLEDSIEAKLSDMKHKIHEVESMLLTEQLRLRGGGACLPFPSSDPKSVLEAQLFQAASTGNVKQIEKLVKMGVSVDCTNSQQQNPILKAAERGKSRAIQALVDAGASIDSRDAKNSSALHYAAYNGHTASIEVLVKLGSDINFPNKFGYSPLQYASSDGRMDTVKTLLSLGAQVNCQDYMNWTSLHRAAGNGHAEVALLLLHHGADVNASDVQNYTALHEAAWCGHVDVVKVLIAFGADMHRPDLWGNTPLDLAYTQAMEGKSQVYEYMVSVQEGRMGTDREAISFDKHIIDLSDLSASAAFAVVGGKRR</sequence>
<keyword evidence="2 3" id="KW-0040">ANK repeat</keyword>
<dbReference type="PRINTS" id="PR01415">
    <property type="entry name" value="ANKYRIN"/>
</dbReference>
<feature type="repeat" description="ANK" evidence="3">
    <location>
        <begin position="153"/>
        <end position="185"/>
    </location>
</feature>
<evidence type="ECO:0000256" key="3">
    <source>
        <dbReference type="PROSITE-ProRule" id="PRU00023"/>
    </source>
</evidence>
<gene>
    <name evidence="5" type="ORF">HPHI1048_LOCUS1827</name>
</gene>
<accession>A0A7S0DYC7</accession>
<feature type="chain" id="PRO_5031227315" evidence="4">
    <location>
        <begin position="24"/>
        <end position="349"/>
    </location>
</feature>
<keyword evidence="1" id="KW-0677">Repeat</keyword>
<organism evidence="5">
    <name type="scientific">Hanusia phi</name>
    <dbReference type="NCBI Taxonomy" id="3032"/>
    <lineage>
        <taxon>Eukaryota</taxon>
        <taxon>Cryptophyceae</taxon>
        <taxon>Pyrenomonadales</taxon>
        <taxon>Geminigeraceae</taxon>
        <taxon>Hanusia</taxon>
    </lineage>
</organism>
<dbReference type="InterPro" id="IPR036770">
    <property type="entry name" value="Ankyrin_rpt-contain_sf"/>
</dbReference>
<dbReference type="EMBL" id="HBEO01002535">
    <property type="protein sequence ID" value="CAD8468276.1"/>
    <property type="molecule type" value="Transcribed_RNA"/>
</dbReference>
<feature type="repeat" description="ANK" evidence="3">
    <location>
        <begin position="219"/>
        <end position="251"/>
    </location>
</feature>
<dbReference type="PANTHER" id="PTHR24171">
    <property type="entry name" value="ANKYRIN REPEAT DOMAIN-CONTAINING PROTEIN 39-RELATED"/>
    <property type="match status" value="1"/>
</dbReference>
<evidence type="ECO:0000256" key="1">
    <source>
        <dbReference type="ARBA" id="ARBA00022737"/>
    </source>
</evidence>
<dbReference type="SMART" id="SM00248">
    <property type="entry name" value="ANK"/>
    <property type="match status" value="6"/>
</dbReference>
<dbReference type="Gene3D" id="1.25.40.20">
    <property type="entry name" value="Ankyrin repeat-containing domain"/>
    <property type="match status" value="2"/>
</dbReference>
<dbReference type="Pfam" id="PF00023">
    <property type="entry name" value="Ank"/>
    <property type="match status" value="1"/>
</dbReference>
<feature type="signal peptide" evidence="4">
    <location>
        <begin position="1"/>
        <end position="23"/>
    </location>
</feature>
<dbReference type="AlphaFoldDB" id="A0A7S0DYC7"/>
<dbReference type="Pfam" id="PF12796">
    <property type="entry name" value="Ank_2"/>
    <property type="match status" value="1"/>
</dbReference>
<feature type="repeat" description="ANK" evidence="3">
    <location>
        <begin position="120"/>
        <end position="152"/>
    </location>
</feature>
<dbReference type="SUPFAM" id="SSF48403">
    <property type="entry name" value="Ankyrin repeat"/>
    <property type="match status" value="1"/>
</dbReference>
<evidence type="ECO:0000313" key="5">
    <source>
        <dbReference type="EMBL" id="CAD8468276.1"/>
    </source>
</evidence>
<evidence type="ECO:0000256" key="2">
    <source>
        <dbReference type="ARBA" id="ARBA00023043"/>
    </source>
</evidence>
<protein>
    <submittedName>
        <fullName evidence="5">Uncharacterized protein</fullName>
    </submittedName>
</protein>
<reference evidence="5" key="1">
    <citation type="submission" date="2021-01" db="EMBL/GenBank/DDBJ databases">
        <authorList>
            <person name="Corre E."/>
            <person name="Pelletier E."/>
            <person name="Niang G."/>
            <person name="Scheremetjew M."/>
            <person name="Finn R."/>
            <person name="Kale V."/>
            <person name="Holt S."/>
            <person name="Cochrane G."/>
            <person name="Meng A."/>
            <person name="Brown T."/>
            <person name="Cohen L."/>
        </authorList>
    </citation>
    <scope>NUCLEOTIDE SEQUENCE</scope>
    <source>
        <strain evidence="5">CCMP325</strain>
    </source>
</reference>
<dbReference type="PROSITE" id="PS50297">
    <property type="entry name" value="ANK_REP_REGION"/>
    <property type="match status" value="4"/>
</dbReference>
<evidence type="ECO:0000256" key="4">
    <source>
        <dbReference type="SAM" id="SignalP"/>
    </source>
</evidence>
<dbReference type="PROSITE" id="PS50088">
    <property type="entry name" value="ANK_REPEAT"/>
    <property type="match status" value="5"/>
</dbReference>
<feature type="repeat" description="ANK" evidence="3">
    <location>
        <begin position="252"/>
        <end position="284"/>
    </location>
</feature>
<proteinExistence type="predicted"/>
<keyword evidence="4" id="KW-0732">Signal</keyword>
<feature type="repeat" description="ANK" evidence="3">
    <location>
        <begin position="186"/>
        <end position="218"/>
    </location>
</feature>
<dbReference type="Pfam" id="PF13637">
    <property type="entry name" value="Ank_4"/>
    <property type="match status" value="1"/>
</dbReference>